<evidence type="ECO:0000256" key="3">
    <source>
        <dbReference type="ARBA" id="ARBA00022527"/>
    </source>
</evidence>
<evidence type="ECO:0000256" key="6">
    <source>
        <dbReference type="ARBA" id="ARBA00022741"/>
    </source>
</evidence>
<keyword evidence="12" id="KW-0862">Zinc</keyword>
<feature type="domain" description="C2H2-type" evidence="16">
    <location>
        <begin position="13"/>
        <end position="40"/>
    </location>
</feature>
<dbReference type="EMBL" id="JBICBT010000032">
    <property type="protein sequence ID" value="KAL3125410.1"/>
    <property type="molecule type" value="Genomic_DNA"/>
</dbReference>
<dbReference type="Proteomes" id="UP001620626">
    <property type="component" value="Unassembled WGS sequence"/>
</dbReference>
<dbReference type="Gene3D" id="3.30.200.20">
    <property type="entry name" value="Phosphorylase Kinase, domain 1"/>
    <property type="match status" value="1"/>
</dbReference>
<dbReference type="Gene3D" id="3.30.160.60">
    <property type="entry name" value="Classic Zinc Finger"/>
    <property type="match status" value="1"/>
</dbReference>
<dbReference type="InterPro" id="IPR013087">
    <property type="entry name" value="Znf_C2H2_type"/>
</dbReference>
<evidence type="ECO:0000259" key="17">
    <source>
        <dbReference type="PROSITE" id="PS50853"/>
    </source>
</evidence>
<dbReference type="InterPro" id="IPR011009">
    <property type="entry name" value="Kinase-like_dom_sf"/>
</dbReference>
<feature type="compositionally biased region" description="Basic and acidic residues" evidence="14">
    <location>
        <begin position="83"/>
        <end position="98"/>
    </location>
</feature>
<evidence type="ECO:0000256" key="12">
    <source>
        <dbReference type="PROSITE-ProRule" id="PRU00042"/>
    </source>
</evidence>
<dbReference type="SUPFAM" id="SSF57667">
    <property type="entry name" value="beta-beta-alpha zinc fingers"/>
    <property type="match status" value="1"/>
</dbReference>
<sequence>MDPRPHASMLKKFKCPQCPESYDSPRGLGNHKKMHNSGKKFICSDCKYGCNNARNLKSHCRTHRTSRRAVPTSDNDTPALRRANAEHELRPNDEHETESSDVDEDEYVVESDDDIPAVETNAVVERNPAPTFVWKKVGQKVPLTGLVRCQTDVDTGKDNAHAAPTATTSSSATTSTAGIYVASATERRSDANSFRVKTAATSNSQSTASAARTAIVSVVSDKVPAWLNHDDMLNLVVRAGQTAEWKVKFGGKPAPKVAWSKNQQPINPKTSEPIQVHTKTNDHTTLRIPATTRADCGAFTLLVRNSKGMDTVTAVLTVLGKPSKPRVPLEVNDVTEDGCVLRWTAPEDDGGLRIDHYEVEKLEGGKWVPCAKVSDCVAQVKELKKGQQYQFRVKAVNKEGKSEKLCTEHEIVTKNQYADPGKNPNATDSVTVTIAVKSRHRPTTPKGPRPLAPGKVEKPSVTDWDKDHVHLEWQPPANDGGAELKEYVVEKKDATTGKWVEAIRVAADQTKANVPGLREGEQYQVATYQKTKAIVKGLEEGKEYQFRVKAVNKSGPGLPSEPCEKVVTERIDLDALLKFCHQDDVVLTWKSFGELSSFGTWSKIGEGAFGEVFKGLLENAFTAFKVIPFAENEQQCRKKVNGDNLKPAKFIFNELFITSELTKLSEDTGNGFVTPSFTQLRITKIVKGCFPRKLLSAWDAYKKANPELVENDRPSKYADKGQHFLIIGLSYGGKSLESYEIQSGPECYAIFQQIALSLAIAEDVLEFEHRDLHAGNILVEQCPANEKIRYLYRGEQIDVVSNGVRASIIDFSISRMTKKGGAFVFVDLCQNPGLFEQNGVSKGCDYQYDVYKLMKAVVSEKWAKFWPQTNVLWVGYVAKKLFANDFIKGKRKKAIEKLFSNFENNFATIHDFLAHPNFLSVFAEFTSGALSRNTVGAGDGGRSARCSQPDTTKPTCPGGQQRQQKQYDKRQRRGIRSNGIWFWLLWARSAAIWPSSFLCRISCAENVCTLFVFVLRCFDAIGHQDAVTILKDSERHGPVSAAALAPNLWRVDWRMLHILRRPWLFDHWVVTTHQSYLNYPVRLPPASPQTLPFCPTSCCPSCRCFFFADFSLFAGTLVMPLPDTLQARLFHMPKFRGFLKSALTERTNEIVWLQHMKFFVFDEHSSSQVPICPTFADRRLSTVDRLLRRPVPHRWRQSFRLPADERADFPPWEQLRRFIRRQCPFGRRHHHFLAASQPAAKNGDDDNPPAGVRADHRLFQTVRPYADFICTSTRAPFKIVFSSPQLSKAKIEELYKKYELKLEEFSGALPNSSLTCAAPAQITKARLSLVIVLRIFCDSTFLQNHHRTLEICFLGSTPLTFVVLFLLPTRASWFWSRPVENSAHFSLCIAPPFPNRTLDKKTEYFSDAKRIIDERGEGNDEQQLQQQLR</sequence>
<reference evidence="18 19" key="1">
    <citation type="submission" date="2024-10" db="EMBL/GenBank/DDBJ databases">
        <authorList>
            <person name="Kim D."/>
        </authorList>
    </citation>
    <scope>NUCLEOTIDE SEQUENCE [LARGE SCALE GENOMIC DNA]</scope>
    <source>
        <strain evidence="18">BH-2024</strain>
    </source>
</reference>
<dbReference type="PROSITE" id="PS50853">
    <property type="entry name" value="FN3"/>
    <property type="match status" value="2"/>
</dbReference>
<keyword evidence="4" id="KW-0808">Transferase</keyword>
<dbReference type="Pfam" id="PF00041">
    <property type="entry name" value="fn3"/>
    <property type="match status" value="2"/>
</dbReference>
<organism evidence="18 19">
    <name type="scientific">Heterodera trifolii</name>
    <dbReference type="NCBI Taxonomy" id="157864"/>
    <lineage>
        <taxon>Eukaryota</taxon>
        <taxon>Metazoa</taxon>
        <taxon>Ecdysozoa</taxon>
        <taxon>Nematoda</taxon>
        <taxon>Chromadorea</taxon>
        <taxon>Rhabditida</taxon>
        <taxon>Tylenchina</taxon>
        <taxon>Tylenchomorpha</taxon>
        <taxon>Tylenchoidea</taxon>
        <taxon>Heteroderidae</taxon>
        <taxon>Heteroderinae</taxon>
        <taxon>Heterodera</taxon>
    </lineage>
</organism>
<proteinExistence type="inferred from homology"/>
<evidence type="ECO:0000256" key="9">
    <source>
        <dbReference type="ARBA" id="ARBA00023319"/>
    </source>
</evidence>
<feature type="compositionally biased region" description="Polar residues" evidence="14">
    <location>
        <begin position="260"/>
        <end position="273"/>
    </location>
</feature>
<feature type="region of interest" description="Disordered" evidence="14">
    <location>
        <begin position="256"/>
        <end position="278"/>
    </location>
</feature>
<feature type="domain" description="Fibronectin type-III" evidence="17">
    <location>
        <begin position="452"/>
        <end position="571"/>
    </location>
</feature>
<dbReference type="InterPro" id="IPR000719">
    <property type="entry name" value="Prot_kinase_dom"/>
</dbReference>
<dbReference type="PROSITE" id="PS50011">
    <property type="entry name" value="PROTEIN_KINASE_DOM"/>
    <property type="match status" value="1"/>
</dbReference>
<dbReference type="EC" id="2.7.11.1" evidence="2"/>
<dbReference type="PROSITE" id="PS00107">
    <property type="entry name" value="PROTEIN_KINASE_ATP"/>
    <property type="match status" value="1"/>
</dbReference>
<dbReference type="InterPro" id="IPR036116">
    <property type="entry name" value="FN3_sf"/>
</dbReference>
<feature type="region of interest" description="Disordered" evidence="14">
    <location>
        <begin position="438"/>
        <end position="461"/>
    </location>
</feature>
<dbReference type="PRINTS" id="PR00014">
    <property type="entry name" value="FNTYPEIII"/>
</dbReference>
<dbReference type="FunFam" id="2.60.40.10:FF:000031">
    <property type="entry name" value="Myosin-binding protein C, slow type"/>
    <property type="match status" value="1"/>
</dbReference>
<evidence type="ECO:0000259" key="15">
    <source>
        <dbReference type="PROSITE" id="PS50011"/>
    </source>
</evidence>
<keyword evidence="8 13" id="KW-0067">ATP-binding</keyword>
<dbReference type="PANTHER" id="PTHR24419:SF18">
    <property type="entry name" value="SERINE_THREONINE-PROTEIN KINASE HASPIN"/>
    <property type="match status" value="1"/>
</dbReference>
<dbReference type="InterPro" id="IPR024604">
    <property type="entry name" value="GSG2_C"/>
</dbReference>
<keyword evidence="12" id="KW-0863">Zinc-finger</keyword>
<accession>A0ABD2MFB6</accession>
<comment type="caution">
    <text evidence="18">The sequence shown here is derived from an EMBL/GenBank/DDBJ whole genome shotgun (WGS) entry which is preliminary data.</text>
</comment>
<dbReference type="InterPro" id="IPR003599">
    <property type="entry name" value="Ig_sub"/>
</dbReference>
<dbReference type="SMART" id="SM00060">
    <property type="entry name" value="FN3"/>
    <property type="match status" value="2"/>
</dbReference>
<dbReference type="InterPro" id="IPR017441">
    <property type="entry name" value="Protein_kinase_ATP_BS"/>
</dbReference>
<evidence type="ECO:0000313" key="19">
    <source>
        <dbReference type="Proteomes" id="UP001620626"/>
    </source>
</evidence>
<feature type="binding site" evidence="13">
    <location>
        <position position="625"/>
    </location>
    <ligand>
        <name>ATP</name>
        <dbReference type="ChEBI" id="CHEBI:30616"/>
    </ligand>
</feature>
<dbReference type="GO" id="GO:0005524">
    <property type="term" value="F:ATP binding"/>
    <property type="evidence" value="ECO:0007669"/>
    <property type="project" value="UniProtKB-UniRule"/>
</dbReference>
<dbReference type="SMART" id="SM00409">
    <property type="entry name" value="IG"/>
    <property type="match status" value="1"/>
</dbReference>
<evidence type="ECO:0000256" key="2">
    <source>
        <dbReference type="ARBA" id="ARBA00012513"/>
    </source>
</evidence>
<comment type="similarity">
    <text evidence="1">Belongs to the protein kinase superfamily. CAMK Ser/Thr protein kinase family.</text>
</comment>
<dbReference type="FunFam" id="2.60.40.10:FF:000056">
    <property type="entry name" value="twitchin isoform X4"/>
    <property type="match status" value="2"/>
</dbReference>
<evidence type="ECO:0000256" key="1">
    <source>
        <dbReference type="ARBA" id="ARBA00006692"/>
    </source>
</evidence>
<evidence type="ECO:0000256" key="7">
    <source>
        <dbReference type="ARBA" id="ARBA00022777"/>
    </source>
</evidence>
<keyword evidence="12" id="KW-0479">Metal-binding</keyword>
<dbReference type="GO" id="GO:0004674">
    <property type="term" value="F:protein serine/threonine kinase activity"/>
    <property type="evidence" value="ECO:0007669"/>
    <property type="project" value="UniProtKB-KW"/>
</dbReference>
<evidence type="ECO:0000259" key="16">
    <source>
        <dbReference type="PROSITE" id="PS50157"/>
    </source>
</evidence>
<evidence type="ECO:0000256" key="13">
    <source>
        <dbReference type="PROSITE-ProRule" id="PRU10141"/>
    </source>
</evidence>
<dbReference type="GO" id="GO:0030017">
    <property type="term" value="C:sarcomere"/>
    <property type="evidence" value="ECO:0007669"/>
    <property type="project" value="UniProtKB-ARBA"/>
</dbReference>
<dbReference type="Gene3D" id="3.30.870.10">
    <property type="entry name" value="Endonuclease Chain A"/>
    <property type="match status" value="1"/>
</dbReference>
<keyword evidence="7" id="KW-0418">Kinase</keyword>
<gene>
    <name evidence="18" type="ORF">niasHT_002138</name>
</gene>
<dbReference type="PROSITE" id="PS00028">
    <property type="entry name" value="ZINC_FINGER_C2H2_1"/>
    <property type="match status" value="2"/>
</dbReference>
<protein>
    <recommendedName>
        <fullName evidence="2">non-specific serine/threonine protein kinase</fullName>
        <ecNumber evidence="2">2.7.11.1</ecNumber>
    </recommendedName>
</protein>
<name>A0ABD2MFB6_9BILA</name>
<evidence type="ECO:0000256" key="11">
    <source>
        <dbReference type="ARBA" id="ARBA00048679"/>
    </source>
</evidence>
<evidence type="ECO:0000256" key="5">
    <source>
        <dbReference type="ARBA" id="ARBA00022737"/>
    </source>
</evidence>
<feature type="region of interest" description="Disordered" evidence="14">
    <location>
        <begin position="83"/>
        <end position="106"/>
    </location>
</feature>
<dbReference type="PANTHER" id="PTHR24419">
    <property type="entry name" value="INTERLEUKIN-1 RECEPTOR-ASSOCIATED KINASE"/>
    <property type="match status" value="1"/>
</dbReference>
<comment type="catalytic activity">
    <reaction evidence="11">
        <text>L-seryl-[protein] + ATP = O-phospho-L-seryl-[protein] + ADP + H(+)</text>
        <dbReference type="Rhea" id="RHEA:17989"/>
        <dbReference type="Rhea" id="RHEA-COMP:9863"/>
        <dbReference type="Rhea" id="RHEA-COMP:11604"/>
        <dbReference type="ChEBI" id="CHEBI:15378"/>
        <dbReference type="ChEBI" id="CHEBI:29999"/>
        <dbReference type="ChEBI" id="CHEBI:30616"/>
        <dbReference type="ChEBI" id="CHEBI:83421"/>
        <dbReference type="ChEBI" id="CHEBI:456216"/>
        <dbReference type="EC" id="2.7.11.1"/>
    </reaction>
</comment>
<keyword evidence="6 13" id="KW-0547">Nucleotide-binding</keyword>
<dbReference type="PROSITE" id="PS50157">
    <property type="entry name" value="ZINC_FINGER_C2H2_2"/>
    <property type="match status" value="2"/>
</dbReference>
<evidence type="ECO:0000256" key="14">
    <source>
        <dbReference type="SAM" id="MobiDB-lite"/>
    </source>
</evidence>
<dbReference type="InterPro" id="IPR036236">
    <property type="entry name" value="Znf_C2H2_sf"/>
</dbReference>
<evidence type="ECO:0000313" key="18">
    <source>
        <dbReference type="EMBL" id="KAL3125410.1"/>
    </source>
</evidence>
<keyword evidence="9" id="KW-0393">Immunoglobulin domain</keyword>
<dbReference type="InterPro" id="IPR036179">
    <property type="entry name" value="Ig-like_dom_sf"/>
</dbReference>
<dbReference type="Pfam" id="PF07679">
    <property type="entry name" value="I-set"/>
    <property type="match status" value="1"/>
</dbReference>
<dbReference type="SUPFAM" id="SSF56112">
    <property type="entry name" value="Protein kinase-like (PK-like)"/>
    <property type="match status" value="1"/>
</dbReference>
<keyword evidence="19" id="KW-1185">Reference proteome</keyword>
<keyword evidence="3" id="KW-0723">Serine/threonine-protein kinase</keyword>
<keyword evidence="5" id="KW-0677">Repeat</keyword>
<dbReference type="InterPro" id="IPR013098">
    <property type="entry name" value="Ig_I-set"/>
</dbReference>
<dbReference type="SMART" id="SM01331">
    <property type="entry name" value="DUF3635"/>
    <property type="match status" value="1"/>
</dbReference>
<dbReference type="SUPFAM" id="SSF49265">
    <property type="entry name" value="Fibronectin type III"/>
    <property type="match status" value="1"/>
</dbReference>
<dbReference type="CDD" id="cd00063">
    <property type="entry name" value="FN3"/>
    <property type="match status" value="2"/>
</dbReference>
<dbReference type="SUPFAM" id="SSF48726">
    <property type="entry name" value="Immunoglobulin"/>
    <property type="match status" value="1"/>
</dbReference>
<dbReference type="Pfam" id="PF12330">
    <property type="entry name" value="Haspin_kinase"/>
    <property type="match status" value="1"/>
</dbReference>
<evidence type="ECO:0000256" key="10">
    <source>
        <dbReference type="ARBA" id="ARBA00047899"/>
    </source>
</evidence>
<feature type="compositionally biased region" description="Polar residues" evidence="14">
    <location>
        <begin position="945"/>
        <end position="954"/>
    </location>
</feature>
<comment type="catalytic activity">
    <reaction evidence="10">
        <text>L-threonyl-[protein] + ATP = O-phospho-L-threonyl-[protein] + ADP + H(+)</text>
        <dbReference type="Rhea" id="RHEA:46608"/>
        <dbReference type="Rhea" id="RHEA-COMP:11060"/>
        <dbReference type="Rhea" id="RHEA-COMP:11605"/>
        <dbReference type="ChEBI" id="CHEBI:15378"/>
        <dbReference type="ChEBI" id="CHEBI:30013"/>
        <dbReference type="ChEBI" id="CHEBI:30616"/>
        <dbReference type="ChEBI" id="CHEBI:61977"/>
        <dbReference type="ChEBI" id="CHEBI:456216"/>
        <dbReference type="EC" id="2.7.11.1"/>
    </reaction>
</comment>
<dbReference type="SMART" id="SM00355">
    <property type="entry name" value="ZnF_C2H2"/>
    <property type="match status" value="2"/>
</dbReference>
<feature type="region of interest" description="Disordered" evidence="14">
    <location>
        <begin position="935"/>
        <end position="971"/>
    </location>
</feature>
<feature type="domain" description="Protein kinase" evidence="15">
    <location>
        <begin position="598"/>
        <end position="918"/>
    </location>
</feature>
<dbReference type="InterPro" id="IPR003961">
    <property type="entry name" value="FN3_dom"/>
</dbReference>
<dbReference type="InterPro" id="IPR013783">
    <property type="entry name" value="Ig-like_fold"/>
</dbReference>
<dbReference type="GO" id="GO:0035173">
    <property type="term" value="F:histone kinase activity"/>
    <property type="evidence" value="ECO:0007669"/>
    <property type="project" value="UniProtKB-ARBA"/>
</dbReference>
<feature type="domain" description="C2H2-type" evidence="16">
    <location>
        <begin position="41"/>
        <end position="68"/>
    </location>
</feature>
<evidence type="ECO:0000256" key="4">
    <source>
        <dbReference type="ARBA" id="ARBA00022679"/>
    </source>
</evidence>
<dbReference type="Gene3D" id="1.10.510.10">
    <property type="entry name" value="Transferase(Phosphotransferase) domain 1"/>
    <property type="match status" value="1"/>
</dbReference>
<dbReference type="GO" id="GO:0008270">
    <property type="term" value="F:zinc ion binding"/>
    <property type="evidence" value="ECO:0007669"/>
    <property type="project" value="UniProtKB-KW"/>
</dbReference>
<dbReference type="Gene3D" id="2.60.40.10">
    <property type="entry name" value="Immunoglobulins"/>
    <property type="match status" value="4"/>
</dbReference>
<evidence type="ECO:0000256" key="8">
    <source>
        <dbReference type="ARBA" id="ARBA00022840"/>
    </source>
</evidence>
<feature type="domain" description="Fibronectin type-III" evidence="17">
    <location>
        <begin position="325"/>
        <end position="416"/>
    </location>
</feature>